<evidence type="ECO:0000313" key="3">
    <source>
        <dbReference type="Proteomes" id="UP000192906"/>
    </source>
</evidence>
<reference evidence="3" key="1">
    <citation type="submission" date="2017-04" db="EMBL/GenBank/DDBJ databases">
        <authorList>
            <person name="Varghese N."/>
            <person name="Submissions S."/>
        </authorList>
    </citation>
    <scope>NUCLEOTIDE SEQUENCE [LARGE SCALE GENOMIC DNA]</scope>
    <source>
        <strain evidence="3">K3S</strain>
    </source>
</reference>
<feature type="domain" description="Methyltransferase" evidence="1">
    <location>
        <begin position="52"/>
        <end position="128"/>
    </location>
</feature>
<evidence type="ECO:0000313" key="2">
    <source>
        <dbReference type="EMBL" id="SMF15169.1"/>
    </source>
</evidence>
<dbReference type="GO" id="GO:0005840">
    <property type="term" value="C:ribosome"/>
    <property type="evidence" value="ECO:0007669"/>
    <property type="project" value="UniProtKB-KW"/>
</dbReference>
<dbReference type="Proteomes" id="UP000192906">
    <property type="component" value="Unassembled WGS sequence"/>
</dbReference>
<dbReference type="SUPFAM" id="SSF53335">
    <property type="entry name" value="S-adenosyl-L-methionine-dependent methyltransferases"/>
    <property type="match status" value="1"/>
</dbReference>
<accession>A0A1X7DGS1</accession>
<sequence>MTPNAEISKIVEEVGQDIIWRPLYDFERNKLSSGVGHDIDGIDPEFTDLDFKGKTVCDLGCNLGHFTFYAHERGAKKVVGYDMEPKVIKGARKLAALYDIKGVEFETCNFASEPATQTFDMGMLIDILGKINISSGFLIPILKGLESRSKSEMLLTFRPIYLVERHFGMSERDFLKLYPQADIKNGFFNLLDFTQNLFSEKWTVTYLSKELPDDSQYKRTVHFARK</sequence>
<dbReference type="OrthoDB" id="9765084at2"/>
<keyword evidence="2" id="KW-0489">Methyltransferase</keyword>
<dbReference type="RefSeq" id="WP_085101530.1">
    <property type="nucleotide sequence ID" value="NZ_FWZU01000003.1"/>
</dbReference>
<dbReference type="GO" id="GO:0008168">
    <property type="term" value="F:methyltransferase activity"/>
    <property type="evidence" value="ECO:0007669"/>
    <property type="project" value="UniProtKB-KW"/>
</dbReference>
<dbReference type="EMBL" id="FWZU01000003">
    <property type="protein sequence ID" value="SMF15169.1"/>
    <property type="molecule type" value="Genomic_DNA"/>
</dbReference>
<dbReference type="Gene3D" id="3.40.50.150">
    <property type="entry name" value="Vaccinia Virus protein VP39"/>
    <property type="match status" value="1"/>
</dbReference>
<dbReference type="CDD" id="cd02440">
    <property type="entry name" value="AdoMet_MTases"/>
    <property type="match status" value="1"/>
</dbReference>
<evidence type="ECO:0000259" key="1">
    <source>
        <dbReference type="Pfam" id="PF13847"/>
    </source>
</evidence>
<keyword evidence="2" id="KW-0808">Transferase</keyword>
<dbReference type="Pfam" id="PF13847">
    <property type="entry name" value="Methyltransf_31"/>
    <property type="match status" value="1"/>
</dbReference>
<proteinExistence type="predicted"/>
<organism evidence="2 3">
    <name type="scientific">Desulfovibrio gilichinskyi</name>
    <dbReference type="NCBI Taxonomy" id="1519643"/>
    <lineage>
        <taxon>Bacteria</taxon>
        <taxon>Pseudomonadati</taxon>
        <taxon>Thermodesulfobacteriota</taxon>
        <taxon>Desulfovibrionia</taxon>
        <taxon>Desulfovibrionales</taxon>
        <taxon>Desulfovibrionaceae</taxon>
        <taxon>Desulfovibrio</taxon>
    </lineage>
</organism>
<protein>
    <submittedName>
        <fullName evidence="2">Ribosomal protein L11 methyltransferase</fullName>
    </submittedName>
</protein>
<name>A0A1X7DGS1_9BACT</name>
<dbReference type="InterPro" id="IPR025714">
    <property type="entry name" value="Methyltranfer_dom"/>
</dbReference>
<dbReference type="GO" id="GO:0032259">
    <property type="term" value="P:methylation"/>
    <property type="evidence" value="ECO:0007669"/>
    <property type="project" value="UniProtKB-KW"/>
</dbReference>
<gene>
    <name evidence="2" type="ORF">SAMN06295933_1869</name>
</gene>
<keyword evidence="3" id="KW-1185">Reference proteome</keyword>
<dbReference type="AlphaFoldDB" id="A0A1X7DGS1"/>
<dbReference type="InterPro" id="IPR029063">
    <property type="entry name" value="SAM-dependent_MTases_sf"/>
</dbReference>
<keyword evidence="2" id="KW-0687">Ribonucleoprotein</keyword>
<keyword evidence="2" id="KW-0689">Ribosomal protein</keyword>
<dbReference type="STRING" id="1519643.SAMN06295933_1869"/>